<keyword evidence="3" id="KW-1185">Reference proteome</keyword>
<feature type="non-terminal residue" evidence="2">
    <location>
        <position position="98"/>
    </location>
</feature>
<dbReference type="SUPFAM" id="SSF57756">
    <property type="entry name" value="Retrovirus zinc finger-like domains"/>
    <property type="match status" value="1"/>
</dbReference>
<dbReference type="Proteomes" id="UP001163846">
    <property type="component" value="Unassembled WGS sequence"/>
</dbReference>
<evidence type="ECO:0000313" key="2">
    <source>
        <dbReference type="EMBL" id="KAJ3831732.1"/>
    </source>
</evidence>
<feature type="non-terminal residue" evidence="2">
    <location>
        <position position="1"/>
    </location>
</feature>
<proteinExistence type="predicted"/>
<dbReference type="Gene3D" id="4.10.60.10">
    <property type="entry name" value="Zinc finger, CCHC-type"/>
    <property type="match status" value="1"/>
</dbReference>
<accession>A0AA38U3L3</accession>
<protein>
    <submittedName>
        <fullName evidence="2">Uncharacterized protein</fullName>
    </submittedName>
</protein>
<dbReference type="GO" id="GO:0003676">
    <property type="term" value="F:nucleic acid binding"/>
    <property type="evidence" value="ECO:0007669"/>
    <property type="project" value="InterPro"/>
</dbReference>
<sequence length="98" mass="11081">PRFVIQASELANKHESSIQFAVSDSQVAENVLRGKVLNMFGKACKVRKYQDRTPTNPQCRRCKTFGHRADKCKAQERCALCGQEDHNEIQHTLQCGSC</sequence>
<comment type="caution">
    <text evidence="2">The sequence shown here is derived from an EMBL/GenBank/DDBJ whole genome shotgun (WGS) entry which is preliminary data.</text>
</comment>
<dbReference type="InterPro" id="IPR036875">
    <property type="entry name" value="Znf_CCHC_sf"/>
</dbReference>
<dbReference type="GO" id="GO:0008270">
    <property type="term" value="F:zinc ion binding"/>
    <property type="evidence" value="ECO:0007669"/>
    <property type="project" value="InterPro"/>
</dbReference>
<dbReference type="GO" id="GO:0006397">
    <property type="term" value="P:mRNA processing"/>
    <property type="evidence" value="ECO:0007669"/>
    <property type="project" value="UniProtKB-KW"/>
</dbReference>
<keyword evidence="1" id="KW-0507">mRNA processing</keyword>
<dbReference type="EMBL" id="MU807263">
    <property type="protein sequence ID" value="KAJ3831732.1"/>
    <property type="molecule type" value="Genomic_DNA"/>
</dbReference>
<dbReference type="AlphaFoldDB" id="A0AA38U3L3"/>
<organism evidence="2 3">
    <name type="scientific">Lentinula raphanica</name>
    <dbReference type="NCBI Taxonomy" id="153919"/>
    <lineage>
        <taxon>Eukaryota</taxon>
        <taxon>Fungi</taxon>
        <taxon>Dikarya</taxon>
        <taxon>Basidiomycota</taxon>
        <taxon>Agaricomycotina</taxon>
        <taxon>Agaricomycetes</taxon>
        <taxon>Agaricomycetidae</taxon>
        <taxon>Agaricales</taxon>
        <taxon>Marasmiineae</taxon>
        <taxon>Omphalotaceae</taxon>
        <taxon>Lentinula</taxon>
    </lineage>
</organism>
<evidence type="ECO:0000313" key="3">
    <source>
        <dbReference type="Proteomes" id="UP001163846"/>
    </source>
</evidence>
<gene>
    <name evidence="2" type="ORF">F5878DRAFT_495706</name>
</gene>
<reference evidence="2" key="1">
    <citation type="submission" date="2022-08" db="EMBL/GenBank/DDBJ databases">
        <authorList>
            <consortium name="DOE Joint Genome Institute"/>
            <person name="Min B."/>
            <person name="Riley R."/>
            <person name="Sierra-Patev S."/>
            <person name="Naranjo-Ortiz M."/>
            <person name="Looney B."/>
            <person name="Konkel Z."/>
            <person name="Slot J.C."/>
            <person name="Sakamoto Y."/>
            <person name="Steenwyk J.L."/>
            <person name="Rokas A."/>
            <person name="Carro J."/>
            <person name="Camarero S."/>
            <person name="Ferreira P."/>
            <person name="Molpeceres G."/>
            <person name="Ruiz-Duenas F.J."/>
            <person name="Serrano A."/>
            <person name="Henrissat B."/>
            <person name="Drula E."/>
            <person name="Hughes K.W."/>
            <person name="Mata J.L."/>
            <person name="Ishikawa N.K."/>
            <person name="Vargas-Isla R."/>
            <person name="Ushijima S."/>
            <person name="Smith C.A."/>
            <person name="Ahrendt S."/>
            <person name="Andreopoulos W."/>
            <person name="He G."/>
            <person name="Labutti K."/>
            <person name="Lipzen A."/>
            <person name="Ng V."/>
            <person name="Sandor L."/>
            <person name="Barry K."/>
            <person name="Martinez A.T."/>
            <person name="Xiao Y."/>
            <person name="Gibbons J.G."/>
            <person name="Terashima K."/>
            <person name="Hibbett D.S."/>
            <person name="Grigoriev I.V."/>
        </authorList>
    </citation>
    <scope>NUCLEOTIDE SEQUENCE</scope>
    <source>
        <strain evidence="2">TFB9207</strain>
    </source>
</reference>
<name>A0AA38U3L3_9AGAR</name>
<evidence type="ECO:0000256" key="1">
    <source>
        <dbReference type="ARBA" id="ARBA00022664"/>
    </source>
</evidence>